<reference evidence="10" key="1">
    <citation type="submission" date="2016-10" db="EMBL/GenBank/DDBJ databases">
        <authorList>
            <person name="Varghese N."/>
            <person name="Submissions S."/>
        </authorList>
    </citation>
    <scope>NUCLEOTIDE SEQUENCE [LARGE SCALE GENOMIC DNA]</scope>
    <source>
        <strain evidence="10">DSM 3384</strain>
    </source>
</reference>
<gene>
    <name evidence="9" type="ORF">SAMN04487931_10280</name>
</gene>
<comment type="similarity">
    <text evidence="3">Belongs to the flagella basal body rod proteins family.</text>
</comment>
<dbReference type="GO" id="GO:0009424">
    <property type="term" value="C:bacterial-type flagellum hook"/>
    <property type="evidence" value="ECO:0007669"/>
    <property type="project" value="InterPro"/>
</dbReference>
<keyword evidence="6" id="KW-0975">Bacterial flagellum</keyword>
<dbReference type="GO" id="GO:0044780">
    <property type="term" value="P:bacterial-type flagellum assembly"/>
    <property type="evidence" value="ECO:0007669"/>
    <property type="project" value="InterPro"/>
</dbReference>
<keyword evidence="9" id="KW-0966">Cell projection</keyword>
<evidence type="ECO:0000256" key="4">
    <source>
        <dbReference type="ARBA" id="ARBA00016244"/>
    </source>
</evidence>
<organism evidence="9 10">
    <name type="scientific">Desulfobacula phenolica</name>
    <dbReference type="NCBI Taxonomy" id="90732"/>
    <lineage>
        <taxon>Bacteria</taxon>
        <taxon>Pseudomonadati</taxon>
        <taxon>Thermodesulfobacteriota</taxon>
        <taxon>Desulfobacteria</taxon>
        <taxon>Desulfobacterales</taxon>
        <taxon>Desulfobacteraceae</taxon>
        <taxon>Desulfobacula</taxon>
    </lineage>
</organism>
<keyword evidence="10" id="KW-1185">Reference proteome</keyword>
<accession>A0A1H2DSG9</accession>
<evidence type="ECO:0000256" key="3">
    <source>
        <dbReference type="ARBA" id="ARBA00009677"/>
    </source>
</evidence>
<name>A0A1H2DSG9_9BACT</name>
<dbReference type="InterPro" id="IPR010930">
    <property type="entry name" value="Flg_bb/hook_C_dom"/>
</dbReference>
<keyword evidence="5" id="KW-0964">Secreted</keyword>
<dbReference type="Pfam" id="PF06429">
    <property type="entry name" value="Flg_bbr_C"/>
    <property type="match status" value="1"/>
</dbReference>
<dbReference type="NCBIfam" id="TIGR02492">
    <property type="entry name" value="flgK_ends"/>
    <property type="match status" value="1"/>
</dbReference>
<feature type="domain" description="Flagellar basal-body/hook protein C-terminal" evidence="7">
    <location>
        <begin position="1373"/>
        <end position="1410"/>
    </location>
</feature>
<keyword evidence="9" id="KW-0282">Flagellum</keyword>
<dbReference type="InterPro" id="IPR053927">
    <property type="entry name" value="FlgK_helical"/>
</dbReference>
<dbReference type="PANTHER" id="PTHR30033:SF1">
    <property type="entry name" value="FLAGELLAR HOOK-ASSOCIATED PROTEIN 1"/>
    <property type="match status" value="1"/>
</dbReference>
<evidence type="ECO:0000256" key="5">
    <source>
        <dbReference type="ARBA" id="ARBA00022525"/>
    </source>
</evidence>
<keyword evidence="9" id="KW-0969">Cilium</keyword>
<dbReference type="Proteomes" id="UP000199608">
    <property type="component" value="Unassembled WGS sequence"/>
</dbReference>
<comment type="subcellular location">
    <subcellularLocation>
        <location evidence="1">Bacterial flagellum</location>
    </subcellularLocation>
    <subcellularLocation>
        <location evidence="2">Secreted</location>
    </subcellularLocation>
</comment>
<evidence type="ECO:0000313" key="10">
    <source>
        <dbReference type="Proteomes" id="UP000199608"/>
    </source>
</evidence>
<evidence type="ECO:0000313" key="9">
    <source>
        <dbReference type="EMBL" id="SDT85734.1"/>
    </source>
</evidence>
<proteinExistence type="inferred from homology"/>
<dbReference type="RefSeq" id="WP_092230230.1">
    <property type="nucleotide sequence ID" value="NZ_FNLL01000002.1"/>
</dbReference>
<dbReference type="Pfam" id="PF22638">
    <property type="entry name" value="FlgK_D1"/>
    <property type="match status" value="1"/>
</dbReference>
<dbReference type="EMBL" id="FNLL01000002">
    <property type="protein sequence ID" value="SDT85734.1"/>
    <property type="molecule type" value="Genomic_DNA"/>
</dbReference>
<dbReference type="GO" id="GO:0005576">
    <property type="term" value="C:extracellular region"/>
    <property type="evidence" value="ECO:0007669"/>
    <property type="project" value="UniProtKB-SubCell"/>
</dbReference>
<dbReference type="PANTHER" id="PTHR30033">
    <property type="entry name" value="FLAGELLAR HOOK-ASSOCIATED PROTEIN 1"/>
    <property type="match status" value="1"/>
</dbReference>
<dbReference type="InterPro" id="IPR002371">
    <property type="entry name" value="FlgK"/>
</dbReference>
<evidence type="ECO:0000256" key="1">
    <source>
        <dbReference type="ARBA" id="ARBA00004365"/>
    </source>
</evidence>
<protein>
    <recommendedName>
        <fullName evidence="4">Flagellar hook-associated protein 1</fullName>
    </recommendedName>
</protein>
<evidence type="ECO:0000259" key="8">
    <source>
        <dbReference type="Pfam" id="PF22638"/>
    </source>
</evidence>
<dbReference type="PRINTS" id="PR01005">
    <property type="entry name" value="FLGHOOKAP1"/>
</dbReference>
<evidence type="ECO:0000256" key="2">
    <source>
        <dbReference type="ARBA" id="ARBA00004613"/>
    </source>
</evidence>
<evidence type="ECO:0000259" key="7">
    <source>
        <dbReference type="Pfam" id="PF06429"/>
    </source>
</evidence>
<dbReference type="GO" id="GO:0005198">
    <property type="term" value="F:structural molecule activity"/>
    <property type="evidence" value="ECO:0007669"/>
    <property type="project" value="InterPro"/>
</dbReference>
<evidence type="ECO:0000256" key="6">
    <source>
        <dbReference type="ARBA" id="ARBA00023143"/>
    </source>
</evidence>
<sequence length="1412" mass="149845">MAGITSTLGIAKSAIAAQQYGLAVTGNNIANVNNSGYSLQTADQINRTPTPYGGFLFGTGVDTSQIKQSVNSLLESRLTDERSTQAAFEEAESYMNILGGFFDENSDASITSSMSEFWNSWHDLSDNPLGSSERVAVYEKGSNFAARLNKASNDLAGVEADISKEISATLDQINFFSTQIADLNVQITGLEVNRSANDLRDQRNALLNKLGELIDIDTFEQTNGSTIVNAANGSTLVNGSDHYNLSRDEDKIVWQGSYGSNMDITDRISGGKIAGWLEMTDEIIPKFSNELDVLAREMIWAMNYQHSQGAGLEYFTGSVTGDYAADQSGLLSSYSFGDKIDYTKDFTLWTQDNSTVDTQYAKTEIDMGISGAKISNWQGTGQVQSSYKLTVMDSATLGDKEVVQTDGPALAAVHTSGDDVADALNSALAAEQTITVNNGPSGTQVIEIKDIGGDAQRSAASIAEALSAIDGVDAYASEVSAEFDVSGVAFAEGGKAHDGDQVQFSLYVDGIVYDQRFTVDSNGGTIPLTEQFENALRDAANSINDIRDDQDLFTSGLTITSSSGCTLGVQDFEVQDNAGVQLNSFNGFDAGNAATFIVESSGFDTSNPTSTTVSIDLSSVDTSDQAAMATAFYDALASALEDEPFTVVHDPSSNSVILRTTDGSNLMVSDGNNIAGANLDITGLPGTIPEATNNFLLDGSGDSEAFVADTVDTDTIDFKGQGTSEPIREVSFGGVKAGVITGTITIVMDPGMTLQSSVSGAGGLFDGDWATSGSSIITLGGDGGFENFTAGETVSFQVDGGPQIDFAVGGTTDLELAKDLEALLDGSVGGALSVTDYKVIRNGESVSIIKNKELSEPIEITNFQETVSTDTENAKLAVRTGTGTGTSDPQNDFLDSKNTSRNFATASLFADEGIIKWEKYDAEGIFTGEDGLITVEEEGTVSIVESGSPTLSFDISAGNLVAGNTMTVNTDAVGNPDPLDLRVSGSANNKDEIYKFTVTTGGKMGELVADEADTITIEWKTGTSSGVFELEGTDPVRTPGVPIEVKVDGMTLKFYDGTLFENDAFTITTDASGVPVSTNTDGNATGELLSDWHWTLDSFAGQFNRQAGGMKASTTYDNQLKFEVSDDYHALADVVYSGSNGFSEDNTRITVTDWSALDFSADDLKVVRSSTGKWGLMNDPTGGTAVFVPDGGDDDGFGIDFSGDGLADIEISFTRKISGQGFVQFDLDKREKENIGFAFSDDSVAESSGFLAAAGINTFFDGYDAETMEMNKRLVDTSYIAAAKIDSKTGEISEGNNANALALADVQYQDITIKQWNYDRGSDAVSSLITTTLDGYYSTMTGSMGIISRRIQSSREFAEIMVNNLTEQRDAVSAVSLDEEMIKLMQYQHGFSAASKLLTVADEMLTTLINVI</sequence>
<feature type="domain" description="Flagellar hook-associated protein FlgK helical" evidence="8">
    <location>
        <begin position="101"/>
        <end position="313"/>
    </location>
</feature>